<evidence type="ECO:0000256" key="7">
    <source>
        <dbReference type="ARBA" id="ARBA00022827"/>
    </source>
</evidence>
<dbReference type="EMBL" id="UOFI01000214">
    <property type="protein sequence ID" value="VAW71020.1"/>
    <property type="molecule type" value="Genomic_DNA"/>
</dbReference>
<evidence type="ECO:0000256" key="10">
    <source>
        <dbReference type="SAM" id="Phobius"/>
    </source>
</evidence>
<dbReference type="Gene3D" id="3.50.50.60">
    <property type="entry name" value="FAD/NAD(P)-binding domain"/>
    <property type="match status" value="1"/>
</dbReference>
<keyword evidence="8 13" id="KW-0560">Oxidoreductase</keyword>
<dbReference type="Gene3D" id="1.20.58.100">
    <property type="entry name" value="Fumarate reductase/succinate dehydrogenase flavoprotein-like, C-terminal domain"/>
    <property type="match status" value="1"/>
</dbReference>
<keyword evidence="6" id="KW-0662">Pyridine nucleotide biosynthesis</keyword>
<dbReference type="SUPFAM" id="SSF46977">
    <property type="entry name" value="Succinate dehydrogenase/fumarate reductase flavoprotein C-terminal domain"/>
    <property type="match status" value="1"/>
</dbReference>
<comment type="pathway">
    <text evidence="2">Cofactor biosynthesis; NAD(+) biosynthesis; iminoaspartate from L-aspartate (oxidase route): step 1/1.</text>
</comment>
<dbReference type="FunFam" id="3.90.700.10:FF:000002">
    <property type="entry name" value="L-aspartate oxidase"/>
    <property type="match status" value="1"/>
</dbReference>
<evidence type="ECO:0000256" key="5">
    <source>
        <dbReference type="ARBA" id="ARBA00022630"/>
    </source>
</evidence>
<dbReference type="InterPro" id="IPR027477">
    <property type="entry name" value="Succ_DH/fumarate_Rdtase_cat_sf"/>
</dbReference>
<evidence type="ECO:0000256" key="4">
    <source>
        <dbReference type="ARBA" id="ARBA00012173"/>
    </source>
</evidence>
<dbReference type="NCBIfam" id="TIGR00551">
    <property type="entry name" value="nadB"/>
    <property type="match status" value="1"/>
</dbReference>
<feature type="transmembrane region" description="Helical" evidence="10">
    <location>
        <begin position="12"/>
        <end position="31"/>
    </location>
</feature>
<dbReference type="PRINTS" id="PR00368">
    <property type="entry name" value="FADPNR"/>
</dbReference>
<dbReference type="FunFam" id="1.20.58.100:FF:000002">
    <property type="entry name" value="L-aspartate oxidase"/>
    <property type="match status" value="1"/>
</dbReference>
<feature type="domain" description="Fumarate reductase/succinate dehydrogenase flavoprotein-like C-terminal" evidence="12">
    <location>
        <begin position="448"/>
        <end position="528"/>
    </location>
</feature>
<dbReference type="GO" id="GO:0034628">
    <property type="term" value="P:'de novo' NAD+ biosynthetic process from L-aspartate"/>
    <property type="evidence" value="ECO:0007669"/>
    <property type="project" value="TreeGrafter"/>
</dbReference>
<dbReference type="PANTHER" id="PTHR42716:SF2">
    <property type="entry name" value="L-ASPARTATE OXIDASE, CHLOROPLASTIC"/>
    <property type="match status" value="1"/>
</dbReference>
<keyword evidence="10" id="KW-1133">Transmembrane helix</keyword>
<dbReference type="SUPFAM" id="SSF56425">
    <property type="entry name" value="Succinate dehydrogenase/fumarate reductase flavoprotein, catalytic domain"/>
    <property type="match status" value="1"/>
</dbReference>
<keyword evidence="7" id="KW-0274">FAD</keyword>
<protein>
    <recommendedName>
        <fullName evidence="4">L-aspartate oxidase</fullName>
        <ecNumber evidence="4">1.4.3.16</ecNumber>
    </recommendedName>
</protein>
<evidence type="ECO:0000256" key="2">
    <source>
        <dbReference type="ARBA" id="ARBA00004950"/>
    </source>
</evidence>
<dbReference type="InterPro" id="IPR036188">
    <property type="entry name" value="FAD/NAD-bd_sf"/>
</dbReference>
<accession>A0A3B0Y2B0</accession>
<organism evidence="13">
    <name type="scientific">hydrothermal vent metagenome</name>
    <dbReference type="NCBI Taxonomy" id="652676"/>
    <lineage>
        <taxon>unclassified sequences</taxon>
        <taxon>metagenomes</taxon>
        <taxon>ecological metagenomes</taxon>
    </lineage>
</organism>
<dbReference type="EC" id="1.4.3.16" evidence="4"/>
<dbReference type="Pfam" id="PF02910">
    <property type="entry name" value="Succ_DH_flav_C"/>
    <property type="match status" value="1"/>
</dbReference>
<evidence type="ECO:0000259" key="12">
    <source>
        <dbReference type="Pfam" id="PF02910"/>
    </source>
</evidence>
<dbReference type="PIRSF" id="PIRSF000171">
    <property type="entry name" value="SDHA_APRA_LASPO"/>
    <property type="match status" value="1"/>
</dbReference>
<keyword evidence="9" id="KW-0175">Coiled coil</keyword>
<dbReference type="InterPro" id="IPR005288">
    <property type="entry name" value="NadB"/>
</dbReference>
<comment type="cofactor">
    <cofactor evidence="1">
        <name>FAD</name>
        <dbReference type="ChEBI" id="CHEBI:57692"/>
    </cofactor>
</comment>
<feature type="coiled-coil region" evidence="9">
    <location>
        <begin position="460"/>
        <end position="487"/>
    </location>
</feature>
<dbReference type="GO" id="GO:0008734">
    <property type="term" value="F:L-aspartate oxidase activity"/>
    <property type="evidence" value="ECO:0007669"/>
    <property type="project" value="UniProtKB-EC"/>
</dbReference>
<evidence type="ECO:0000256" key="3">
    <source>
        <dbReference type="ARBA" id="ARBA00008562"/>
    </source>
</evidence>
<dbReference type="InterPro" id="IPR037099">
    <property type="entry name" value="Fum_R/Succ_DH_flav-like_C_sf"/>
</dbReference>
<dbReference type="UniPathway" id="UPA00253">
    <property type="reaction ID" value="UER00326"/>
</dbReference>
<dbReference type="AlphaFoldDB" id="A0A3B0Y2B0"/>
<reference evidence="13" key="1">
    <citation type="submission" date="2018-06" db="EMBL/GenBank/DDBJ databases">
        <authorList>
            <person name="Zhirakovskaya E."/>
        </authorList>
    </citation>
    <scope>NUCLEOTIDE SEQUENCE</scope>
</reference>
<dbReference type="InterPro" id="IPR015939">
    <property type="entry name" value="Fum_Rdtase/Succ_DH_flav-like_C"/>
</dbReference>
<keyword evidence="10" id="KW-0812">Transmembrane</keyword>
<evidence type="ECO:0000259" key="11">
    <source>
        <dbReference type="Pfam" id="PF00890"/>
    </source>
</evidence>
<dbReference type="PANTHER" id="PTHR42716">
    <property type="entry name" value="L-ASPARTATE OXIDASE"/>
    <property type="match status" value="1"/>
</dbReference>
<evidence type="ECO:0000313" key="13">
    <source>
        <dbReference type="EMBL" id="VAW71020.1"/>
    </source>
</evidence>
<name>A0A3B0Y2B0_9ZZZZ</name>
<keyword evidence="10" id="KW-0472">Membrane</keyword>
<keyword evidence="5" id="KW-0285">Flavoprotein</keyword>
<feature type="domain" description="FAD-dependent oxidoreductase 2 FAD-binding" evidence="11">
    <location>
        <begin position="15"/>
        <end position="395"/>
    </location>
</feature>
<sequence>MSNKLNNRQTDRYEVLIIGGGAAGLSLALNLPSTMKVAVITKDRDTEGSTFYAQGGISAVLRPDDSFESHIEDTQNAGGGLCDEKAAQFTVENAPDAIKWLSGLGVPFTTDRNRDGRKTWHLTREGGHSHRRVIHAADATGKALITTLLNHAQHHKNITLLNHHIAVDLITGKKLGLDHNRCIGAYVLDKTSMQVETLQARYVVLASGGASKVYLYTSNPDVSTGDGIAMAWRAGCRVSNMEFMQFHPTCLYHPDAKSFLLSEALRGEGGHLLLPDGNRFMHHYDERGELAPRDIVARAIDHEMKRLGVDCLYLDISHKPAAFIHSHFPTIYAKCLEYGIDLTKEPAPVVPAAHYTCGGVVTNLHAQTDIENLYAIGETAFTGLHGANRMASNSLLECLVFARAAAQHITRSSETAHTPPHKWLDIKDWDESQVTNSDEEVVVSHNWEELRRFMWDYVGIVRTDKRLERAKRRVDLLLLEIDEYYENFCISSDLLELRNLAVVADLIIRCAMQRKESRGLHYTLDYPQLNEIPQNTILTPETPDLAPD</sequence>
<comment type="similarity">
    <text evidence="3">Belongs to the FAD-dependent oxidoreductase 2 family. NadB subfamily.</text>
</comment>
<dbReference type="Gene3D" id="3.90.700.10">
    <property type="entry name" value="Succinate dehydrogenase/fumarate reductase flavoprotein, catalytic domain"/>
    <property type="match status" value="1"/>
</dbReference>
<evidence type="ECO:0000256" key="9">
    <source>
        <dbReference type="SAM" id="Coils"/>
    </source>
</evidence>
<dbReference type="Pfam" id="PF00890">
    <property type="entry name" value="FAD_binding_2"/>
    <property type="match status" value="1"/>
</dbReference>
<dbReference type="SUPFAM" id="SSF51905">
    <property type="entry name" value="FAD/NAD(P)-binding domain"/>
    <property type="match status" value="1"/>
</dbReference>
<evidence type="ECO:0000256" key="6">
    <source>
        <dbReference type="ARBA" id="ARBA00022642"/>
    </source>
</evidence>
<evidence type="ECO:0000256" key="8">
    <source>
        <dbReference type="ARBA" id="ARBA00023002"/>
    </source>
</evidence>
<dbReference type="InterPro" id="IPR003953">
    <property type="entry name" value="FAD-dep_OxRdtase_2_FAD-bd"/>
</dbReference>
<evidence type="ECO:0000256" key="1">
    <source>
        <dbReference type="ARBA" id="ARBA00001974"/>
    </source>
</evidence>
<gene>
    <name evidence="13" type="ORF">MNBD_GAMMA09-108</name>
</gene>
<dbReference type="NCBIfam" id="NF006567">
    <property type="entry name" value="PRK09077.1"/>
    <property type="match status" value="1"/>
</dbReference>
<proteinExistence type="inferred from homology"/>